<dbReference type="NCBIfam" id="TIGR00254">
    <property type="entry name" value="GGDEF"/>
    <property type="match status" value="1"/>
</dbReference>
<gene>
    <name evidence="7" type="ORF">C8261_14865</name>
</gene>
<feature type="domain" description="GGDEF" evidence="5">
    <location>
        <begin position="520"/>
        <end position="653"/>
    </location>
</feature>
<dbReference type="InterPro" id="IPR001789">
    <property type="entry name" value="Sig_transdc_resp-reg_receiver"/>
</dbReference>
<dbReference type="SMART" id="SM00267">
    <property type="entry name" value="GGDEF"/>
    <property type="match status" value="1"/>
</dbReference>
<dbReference type="InterPro" id="IPR050469">
    <property type="entry name" value="Diguanylate_Cyclase"/>
</dbReference>
<dbReference type="Pfam" id="PF00990">
    <property type="entry name" value="GGDEF"/>
    <property type="match status" value="1"/>
</dbReference>
<name>A0A2T4ICB4_9RHOO</name>
<dbReference type="PROSITE" id="PS50887">
    <property type="entry name" value="GGDEF"/>
    <property type="match status" value="1"/>
</dbReference>
<feature type="modified residue" description="4-aspartylphosphate" evidence="3">
    <location>
        <position position="389"/>
    </location>
</feature>
<dbReference type="GO" id="GO:0000160">
    <property type="term" value="P:phosphorelay signal transduction system"/>
    <property type="evidence" value="ECO:0007669"/>
    <property type="project" value="InterPro"/>
</dbReference>
<dbReference type="GO" id="GO:0052621">
    <property type="term" value="F:diguanylate cyclase activity"/>
    <property type="evidence" value="ECO:0007669"/>
    <property type="project" value="UniProtKB-EC"/>
</dbReference>
<keyword evidence="3" id="KW-0597">Phosphoprotein</keyword>
<dbReference type="InterPro" id="IPR043128">
    <property type="entry name" value="Rev_trsase/Diguanyl_cyclase"/>
</dbReference>
<feature type="domain" description="HDOD" evidence="6">
    <location>
        <begin position="19"/>
        <end position="215"/>
    </location>
</feature>
<dbReference type="SUPFAM" id="SSF52172">
    <property type="entry name" value="CheY-like"/>
    <property type="match status" value="1"/>
</dbReference>
<dbReference type="SUPFAM" id="SSF55073">
    <property type="entry name" value="Nucleotide cyclase"/>
    <property type="match status" value="1"/>
</dbReference>
<dbReference type="Proteomes" id="UP000241193">
    <property type="component" value="Unassembled WGS sequence"/>
</dbReference>
<dbReference type="FunFam" id="3.30.70.270:FF:000001">
    <property type="entry name" value="Diguanylate cyclase domain protein"/>
    <property type="match status" value="1"/>
</dbReference>
<reference evidence="7 8" key="2">
    <citation type="submission" date="2018-04" db="EMBL/GenBank/DDBJ databases">
        <title>Thauera lacus sp. nov., isolated from an saline lake in Inner Mongolia, China.</title>
        <authorList>
            <person name="Liang Q.-Y."/>
        </authorList>
    </citation>
    <scope>NUCLEOTIDE SEQUENCE [LARGE SCALE GENOMIC DNA]</scope>
    <source>
        <strain evidence="7 8">D20</strain>
    </source>
</reference>
<evidence type="ECO:0000256" key="2">
    <source>
        <dbReference type="ARBA" id="ARBA00034247"/>
    </source>
</evidence>
<dbReference type="Gene3D" id="1.10.3210.10">
    <property type="entry name" value="Hypothetical protein af1432"/>
    <property type="match status" value="1"/>
</dbReference>
<comment type="catalytic activity">
    <reaction evidence="2">
        <text>2 GTP = 3',3'-c-di-GMP + 2 diphosphate</text>
        <dbReference type="Rhea" id="RHEA:24898"/>
        <dbReference type="ChEBI" id="CHEBI:33019"/>
        <dbReference type="ChEBI" id="CHEBI:37565"/>
        <dbReference type="ChEBI" id="CHEBI:58805"/>
        <dbReference type="EC" id="2.7.7.65"/>
    </reaction>
</comment>
<dbReference type="GO" id="GO:1902201">
    <property type="term" value="P:negative regulation of bacterial-type flagellum-dependent cell motility"/>
    <property type="evidence" value="ECO:0007669"/>
    <property type="project" value="TreeGrafter"/>
</dbReference>
<reference evidence="7 8" key="1">
    <citation type="submission" date="2018-03" db="EMBL/GenBank/DDBJ databases">
        <authorList>
            <person name="Keele B.F."/>
        </authorList>
    </citation>
    <scope>NUCLEOTIDE SEQUENCE [LARGE SCALE GENOMIC DNA]</scope>
    <source>
        <strain evidence="7 8">D20</strain>
    </source>
</reference>
<comment type="caution">
    <text evidence="7">The sequence shown here is derived from an EMBL/GenBank/DDBJ whole genome shotgun (WGS) entry which is preliminary data.</text>
</comment>
<dbReference type="CDD" id="cd17574">
    <property type="entry name" value="REC_OmpR"/>
    <property type="match status" value="1"/>
</dbReference>
<keyword evidence="8" id="KW-1185">Reference proteome</keyword>
<dbReference type="OrthoDB" id="9813903at2"/>
<evidence type="ECO:0000313" key="7">
    <source>
        <dbReference type="EMBL" id="PTD95366.1"/>
    </source>
</evidence>
<evidence type="ECO:0000259" key="4">
    <source>
        <dbReference type="PROSITE" id="PS50110"/>
    </source>
</evidence>
<evidence type="ECO:0000256" key="1">
    <source>
        <dbReference type="ARBA" id="ARBA00012528"/>
    </source>
</evidence>
<dbReference type="EMBL" id="PZKC01000014">
    <property type="protein sequence ID" value="PTD95366.1"/>
    <property type="molecule type" value="Genomic_DNA"/>
</dbReference>
<dbReference type="InterPro" id="IPR000160">
    <property type="entry name" value="GGDEF_dom"/>
</dbReference>
<accession>A0A2T4ICB4</accession>
<dbReference type="PANTHER" id="PTHR45138:SF9">
    <property type="entry name" value="DIGUANYLATE CYCLASE DGCM-RELATED"/>
    <property type="match status" value="1"/>
</dbReference>
<evidence type="ECO:0000259" key="5">
    <source>
        <dbReference type="PROSITE" id="PS50887"/>
    </source>
</evidence>
<dbReference type="AlphaFoldDB" id="A0A2T4ICB4"/>
<dbReference type="Gene3D" id="3.40.50.2300">
    <property type="match status" value="1"/>
</dbReference>
<dbReference type="RefSeq" id="WP_107494516.1">
    <property type="nucleotide sequence ID" value="NZ_PZKC01000014.1"/>
</dbReference>
<dbReference type="Pfam" id="PF00072">
    <property type="entry name" value="Response_reg"/>
    <property type="match status" value="1"/>
</dbReference>
<evidence type="ECO:0000259" key="6">
    <source>
        <dbReference type="PROSITE" id="PS51833"/>
    </source>
</evidence>
<feature type="domain" description="Response regulatory" evidence="4">
    <location>
        <begin position="340"/>
        <end position="456"/>
    </location>
</feature>
<evidence type="ECO:0000313" key="8">
    <source>
        <dbReference type="Proteomes" id="UP000241193"/>
    </source>
</evidence>
<dbReference type="Pfam" id="PF08668">
    <property type="entry name" value="HDOD"/>
    <property type="match status" value="1"/>
</dbReference>
<dbReference type="Gene3D" id="3.30.70.270">
    <property type="match status" value="1"/>
</dbReference>
<dbReference type="PANTHER" id="PTHR45138">
    <property type="entry name" value="REGULATORY COMPONENTS OF SENSORY TRANSDUCTION SYSTEM"/>
    <property type="match status" value="1"/>
</dbReference>
<dbReference type="GO" id="GO:0005886">
    <property type="term" value="C:plasma membrane"/>
    <property type="evidence" value="ECO:0007669"/>
    <property type="project" value="TreeGrafter"/>
</dbReference>
<proteinExistence type="predicted"/>
<dbReference type="PROSITE" id="PS50110">
    <property type="entry name" value="RESPONSE_REGULATORY"/>
    <property type="match status" value="1"/>
</dbReference>
<organism evidence="7 8">
    <name type="scientific">Pseudothauera lacus</name>
    <dbReference type="NCBI Taxonomy" id="2136175"/>
    <lineage>
        <taxon>Bacteria</taxon>
        <taxon>Pseudomonadati</taxon>
        <taxon>Pseudomonadota</taxon>
        <taxon>Betaproteobacteria</taxon>
        <taxon>Rhodocyclales</taxon>
        <taxon>Zoogloeaceae</taxon>
        <taxon>Pseudothauera</taxon>
    </lineage>
</organism>
<sequence>MIHRLDSTRFEQLKASGDLPSPRGVALAIMRLTQQDDVSMAELTRVIRSDPAFVGRLVKAANGIVAMTRRPVVSVQEALMVLGLPAVRTMALGFSLLSDHRKGSCHGFDYQAFWAGSLAIALAMQVLAQRKRAGAPDELFSVGLLARVGELALATLYPGDYAQVLSEQRRYPELRLSDLEHRAFAMTHLDLGAAMLLDWGLPGLLVDAVRLHETPERSGSLPGSRDYVLVHLLALATQIAELCMAAAADHAQLFAALCAGAKRLDLVPGELVNVCEQVARQWVEWCDSLQLRHAAPPDFAALLGSGEAAAAPPVAVPQPCSDAEPVHKSAAAPAAAEELRILVVEDDAALRAQLIGLLAEAGQRVCEAADGRAGLERALEMQPHIMLVDWAMPQMDGMELIRALRATRVGRGIYILLLTEHEEDERLIEAFEAGVDDFLGKPLKPRLLSARLRAGLRVVRLQQELERDREEIRHFAAELAVSNRRLQEVALTDALTGFPNRRYAIDRMQQEWQAATRSGRPLSCMVIDLDDFKQINDRHGHDAGDEVLRAIADALRSALRGQDVICRTGGDEFLVICPETELNAALVCGERLRAAVDALHRVVAGEHLRLSISVGVAMREAEMVDLDALIKRADQGAYRAKQQGRNRVITVQHAAGGARS</sequence>
<dbReference type="GO" id="GO:0043709">
    <property type="term" value="P:cell adhesion involved in single-species biofilm formation"/>
    <property type="evidence" value="ECO:0007669"/>
    <property type="project" value="TreeGrafter"/>
</dbReference>
<dbReference type="SUPFAM" id="SSF109604">
    <property type="entry name" value="HD-domain/PDEase-like"/>
    <property type="match status" value="1"/>
</dbReference>
<protein>
    <recommendedName>
        <fullName evidence="1">diguanylate cyclase</fullName>
        <ecNumber evidence="1">2.7.7.65</ecNumber>
    </recommendedName>
</protein>
<dbReference type="InterPro" id="IPR013976">
    <property type="entry name" value="HDOD"/>
</dbReference>
<dbReference type="InterPro" id="IPR011006">
    <property type="entry name" value="CheY-like_superfamily"/>
</dbReference>
<dbReference type="InterPro" id="IPR029787">
    <property type="entry name" value="Nucleotide_cyclase"/>
</dbReference>
<dbReference type="SMART" id="SM00448">
    <property type="entry name" value="REC"/>
    <property type="match status" value="1"/>
</dbReference>
<evidence type="ECO:0000256" key="3">
    <source>
        <dbReference type="PROSITE-ProRule" id="PRU00169"/>
    </source>
</evidence>
<dbReference type="EC" id="2.7.7.65" evidence="1"/>
<dbReference type="PROSITE" id="PS51833">
    <property type="entry name" value="HDOD"/>
    <property type="match status" value="1"/>
</dbReference>
<dbReference type="CDD" id="cd01949">
    <property type="entry name" value="GGDEF"/>
    <property type="match status" value="1"/>
</dbReference>